<evidence type="ECO:0000313" key="2">
    <source>
        <dbReference type="EMBL" id="AVU75866.1"/>
    </source>
</evidence>
<gene>
    <name evidence="2" type="ORF">CRX69_11895</name>
</gene>
<evidence type="ECO:0000256" key="1">
    <source>
        <dbReference type="SAM" id="MobiDB-lite"/>
    </source>
</evidence>
<evidence type="ECO:0000313" key="3">
    <source>
        <dbReference type="Proteomes" id="UP000241936"/>
    </source>
</evidence>
<dbReference type="Proteomes" id="UP000241936">
    <property type="component" value="Chromosome"/>
</dbReference>
<name>A0ABM6UEI7_9PSED</name>
<feature type="region of interest" description="Disordered" evidence="1">
    <location>
        <begin position="66"/>
        <end position="86"/>
    </location>
</feature>
<keyword evidence="3" id="KW-1185">Reference proteome</keyword>
<reference evidence="2 3" key="1">
    <citation type="journal article" date="2018" name="Front. Microbiol.">
        <title>Pseudomonas rhizophila S211, a New Plant Growth-Promoting Rhizobacterium with Potential in Pesticide-Bioremediation.</title>
        <authorList>
            <person name="Hassen W."/>
            <person name="Neifar M."/>
            <person name="Cherif H."/>
            <person name="Najjari A."/>
            <person name="Chouchane H."/>
            <person name="Driouich R.C."/>
            <person name="Salah A."/>
            <person name="Naili F."/>
            <person name="Mosbah A."/>
            <person name="Souissi Y."/>
            <person name="Raddadi N."/>
            <person name="Ouzari H.I."/>
            <person name="Fava F."/>
            <person name="Cherif A."/>
        </authorList>
    </citation>
    <scope>NUCLEOTIDE SEQUENCE [LARGE SCALE GENOMIC DNA]</scope>
    <source>
        <strain evidence="2 3">S211</strain>
    </source>
</reference>
<sequence>MARREGAGACGCGVGGGAGSEQGLKFFVACSGAIASRLAPTGDLWCSSILWERACSRWGHQHHLINQATATAPPPAHGSATHPAQP</sequence>
<dbReference type="EMBL" id="CP024081">
    <property type="protein sequence ID" value="AVU75866.1"/>
    <property type="molecule type" value="Genomic_DNA"/>
</dbReference>
<organism evidence="2 3">
    <name type="scientific">Pseudomonas rhizophila</name>
    <dbReference type="NCBI Taxonomy" id="2045200"/>
    <lineage>
        <taxon>Bacteria</taxon>
        <taxon>Pseudomonadati</taxon>
        <taxon>Pseudomonadota</taxon>
        <taxon>Gammaproteobacteria</taxon>
        <taxon>Pseudomonadales</taxon>
        <taxon>Pseudomonadaceae</taxon>
        <taxon>Pseudomonas</taxon>
    </lineage>
</organism>
<proteinExistence type="predicted"/>
<accession>A0ABM6UEI7</accession>
<protein>
    <submittedName>
        <fullName evidence="2">Uncharacterized protein</fullName>
    </submittedName>
</protein>